<evidence type="ECO:0000256" key="1">
    <source>
        <dbReference type="ARBA" id="ARBA00038240"/>
    </source>
</evidence>
<dbReference type="PANTHER" id="PTHR21064">
    <property type="entry name" value="AMINOGLYCOSIDE PHOSPHOTRANSFERASE DOMAIN-CONTAINING PROTEIN-RELATED"/>
    <property type="match status" value="1"/>
</dbReference>
<dbReference type="InterPro" id="IPR050249">
    <property type="entry name" value="Pseudomonas-type_ThrB"/>
</dbReference>
<proteinExistence type="inferred from homology"/>
<dbReference type="Gene3D" id="3.30.200.20">
    <property type="entry name" value="Phosphorylase Kinase, domain 1"/>
    <property type="match status" value="1"/>
</dbReference>
<protein>
    <submittedName>
        <fullName evidence="3">Phosphotransferase</fullName>
    </submittedName>
</protein>
<name>A0ABV6N017_9PSEU</name>
<dbReference type="Proteomes" id="UP001589810">
    <property type="component" value="Unassembled WGS sequence"/>
</dbReference>
<organism evidence="3 4">
    <name type="scientific">Kutzneria chonburiensis</name>
    <dbReference type="NCBI Taxonomy" id="1483604"/>
    <lineage>
        <taxon>Bacteria</taxon>
        <taxon>Bacillati</taxon>
        <taxon>Actinomycetota</taxon>
        <taxon>Actinomycetes</taxon>
        <taxon>Pseudonocardiales</taxon>
        <taxon>Pseudonocardiaceae</taxon>
        <taxon>Kutzneria</taxon>
    </lineage>
</organism>
<reference evidence="3 4" key="1">
    <citation type="submission" date="2024-09" db="EMBL/GenBank/DDBJ databases">
        <authorList>
            <person name="Sun Q."/>
            <person name="Mori K."/>
        </authorList>
    </citation>
    <scope>NUCLEOTIDE SEQUENCE [LARGE SCALE GENOMIC DNA]</scope>
    <source>
        <strain evidence="3 4">TBRC 1432</strain>
    </source>
</reference>
<dbReference type="RefSeq" id="WP_273943548.1">
    <property type="nucleotide sequence ID" value="NZ_CP097263.1"/>
</dbReference>
<comment type="caution">
    <text evidence="3">The sequence shown here is derived from an EMBL/GenBank/DDBJ whole genome shotgun (WGS) entry which is preliminary data.</text>
</comment>
<comment type="similarity">
    <text evidence="1">Belongs to the pseudomonas-type ThrB family.</text>
</comment>
<gene>
    <name evidence="3" type="ORF">ACFFH7_30675</name>
</gene>
<evidence type="ECO:0000313" key="4">
    <source>
        <dbReference type="Proteomes" id="UP001589810"/>
    </source>
</evidence>
<evidence type="ECO:0000313" key="3">
    <source>
        <dbReference type="EMBL" id="MFC0545916.1"/>
    </source>
</evidence>
<dbReference type="Pfam" id="PF01636">
    <property type="entry name" value="APH"/>
    <property type="match status" value="1"/>
</dbReference>
<dbReference type="EMBL" id="JBHLUD010000011">
    <property type="protein sequence ID" value="MFC0545916.1"/>
    <property type="molecule type" value="Genomic_DNA"/>
</dbReference>
<feature type="domain" description="Aminoglycoside phosphotransferase" evidence="2">
    <location>
        <begin position="3"/>
        <end position="241"/>
    </location>
</feature>
<keyword evidence="4" id="KW-1185">Reference proteome</keyword>
<evidence type="ECO:0000259" key="2">
    <source>
        <dbReference type="Pfam" id="PF01636"/>
    </source>
</evidence>
<dbReference type="PANTHER" id="PTHR21064:SF6">
    <property type="entry name" value="AMINOGLYCOSIDE PHOSPHOTRANSFERASE DOMAIN-CONTAINING PROTEIN"/>
    <property type="match status" value="1"/>
</dbReference>
<dbReference type="InterPro" id="IPR002575">
    <property type="entry name" value="Aminoglycoside_PTrfase"/>
</dbReference>
<dbReference type="Gene3D" id="3.90.1200.10">
    <property type="match status" value="1"/>
</dbReference>
<sequence length="292" mass="33193">MPPCPGAWENTTFKVTAGEERFLLRVHRPMRHGRFVDSGAAIASELRWLTALREQTDLAVPEPVPTKDGELTTVRSERICSVLRWMDGRRHAKSPRPGHLRQLGDAMARLHDHAEKWLPPKDFVRIRWDWETFFGDTMEYGGLTAAKVWDLLPASLRRDFEHVAGTARNMMAELDDFGLIHADLHLDNALFAGGEVKLIDFDDSGAGHRIYDIAVALWELRNRDDYEQFRTALLDGYTAHRPLAADHLDTFIAIREVEFGLWFAGTAQVNPVFSDALDRELTAVQRRLAALL</sequence>
<accession>A0ABV6N017</accession>
<dbReference type="SUPFAM" id="SSF56112">
    <property type="entry name" value="Protein kinase-like (PK-like)"/>
    <property type="match status" value="1"/>
</dbReference>
<dbReference type="InterPro" id="IPR011009">
    <property type="entry name" value="Kinase-like_dom_sf"/>
</dbReference>